<keyword evidence="2" id="KW-0648">Protein biosynthesis</keyword>
<dbReference type="PANTHER" id="PTHR30437:SF5">
    <property type="entry name" value="REGULATOR OF NUCLEOSIDE DIPHOSPHATE KINASE"/>
    <property type="match status" value="1"/>
</dbReference>
<comment type="caution">
    <text evidence="2">The sequence shown here is derived from an EMBL/GenBank/DDBJ whole genome shotgun (WGS) entry which is preliminary data.</text>
</comment>
<accession>A0A1Q5P9F0</accession>
<dbReference type="GO" id="GO:0032784">
    <property type="term" value="P:regulation of DNA-templated transcription elongation"/>
    <property type="evidence" value="ECO:0007669"/>
    <property type="project" value="InterPro"/>
</dbReference>
<dbReference type="GO" id="GO:0003677">
    <property type="term" value="F:DNA binding"/>
    <property type="evidence" value="ECO:0007669"/>
    <property type="project" value="InterPro"/>
</dbReference>
<dbReference type="Proteomes" id="UP000186551">
    <property type="component" value="Unassembled WGS sequence"/>
</dbReference>
<dbReference type="InterPro" id="IPR036953">
    <property type="entry name" value="GreA/GreB_C_sf"/>
</dbReference>
<keyword evidence="2" id="KW-0251">Elongation factor</keyword>
<organism evidence="2 3">
    <name type="scientific">Pontibacter flavimaris</name>
    <dbReference type="NCBI Taxonomy" id="1797110"/>
    <lineage>
        <taxon>Bacteria</taxon>
        <taxon>Pseudomonadati</taxon>
        <taxon>Bacteroidota</taxon>
        <taxon>Cytophagia</taxon>
        <taxon>Cytophagales</taxon>
        <taxon>Hymenobacteraceae</taxon>
        <taxon>Pontibacter</taxon>
    </lineage>
</organism>
<name>A0A1Q5P9F0_9BACT</name>
<protein>
    <submittedName>
        <fullName evidence="2">Transcription elongation factor GreAB</fullName>
    </submittedName>
</protein>
<dbReference type="SUPFAM" id="SSF54534">
    <property type="entry name" value="FKBP-like"/>
    <property type="match status" value="1"/>
</dbReference>
<dbReference type="STRING" id="1797110.A3841_05870"/>
<dbReference type="PANTHER" id="PTHR30437">
    <property type="entry name" value="TRANSCRIPTION ELONGATION FACTOR GREA"/>
    <property type="match status" value="1"/>
</dbReference>
<keyword evidence="3" id="KW-1185">Reference proteome</keyword>
<dbReference type="EMBL" id="LVWA01000012">
    <property type="protein sequence ID" value="OKL38824.1"/>
    <property type="molecule type" value="Genomic_DNA"/>
</dbReference>
<evidence type="ECO:0000313" key="3">
    <source>
        <dbReference type="Proteomes" id="UP000186551"/>
    </source>
</evidence>
<dbReference type="NCBIfam" id="NF004396">
    <property type="entry name" value="PRK05753.1"/>
    <property type="match status" value="1"/>
</dbReference>
<dbReference type="GO" id="GO:0003746">
    <property type="term" value="F:translation elongation factor activity"/>
    <property type="evidence" value="ECO:0007669"/>
    <property type="project" value="UniProtKB-KW"/>
</dbReference>
<dbReference type="GO" id="GO:0006354">
    <property type="term" value="P:DNA-templated transcription elongation"/>
    <property type="evidence" value="ECO:0007669"/>
    <property type="project" value="TreeGrafter"/>
</dbReference>
<feature type="domain" description="Transcription elongation factor GreA/GreB C-terminal" evidence="1">
    <location>
        <begin position="50"/>
        <end position="125"/>
    </location>
</feature>
<dbReference type="Gene3D" id="3.10.50.30">
    <property type="entry name" value="Transcription elongation factor, GreA/GreB, C-terminal domain"/>
    <property type="match status" value="1"/>
</dbReference>
<dbReference type="InterPro" id="IPR023459">
    <property type="entry name" value="Tscrpt_elong_fac_GreA/B_fam"/>
</dbReference>
<dbReference type="AlphaFoldDB" id="A0A1Q5P9F0"/>
<reference evidence="2 3" key="1">
    <citation type="submission" date="2016-03" db="EMBL/GenBank/DDBJ databases">
        <title>Genome sequence of Pontibacter sp. nov., of the family cytophagaceae, isolated from marine sediment of the Yellow Sea, China.</title>
        <authorList>
            <person name="Zhang G."/>
            <person name="Zhang R."/>
        </authorList>
    </citation>
    <scope>NUCLEOTIDE SEQUENCE [LARGE SCALE GENOMIC DNA]</scope>
    <source>
        <strain evidence="2 3">S10-8</strain>
    </source>
</reference>
<dbReference type="Pfam" id="PF01272">
    <property type="entry name" value="GreA_GreB"/>
    <property type="match status" value="1"/>
</dbReference>
<dbReference type="GO" id="GO:0070063">
    <property type="term" value="F:RNA polymerase binding"/>
    <property type="evidence" value="ECO:0007669"/>
    <property type="project" value="InterPro"/>
</dbReference>
<sequence>MMHTIYLTEKDYERLHTLVQVHRLENNRFAVEALGSALKRAKVVPTEEIPEDAVTMNSLIRLKEMSSQTEMELSVVYPKDADLSQRKISVLAPVGTAILGCRVGDEVQWPTPKGARTYKVMDIMYQPEAAGDLYL</sequence>
<gene>
    <name evidence="2" type="ORF">A3841_05870</name>
</gene>
<proteinExistence type="predicted"/>
<evidence type="ECO:0000259" key="1">
    <source>
        <dbReference type="Pfam" id="PF01272"/>
    </source>
</evidence>
<dbReference type="PIRSF" id="PIRSF006092">
    <property type="entry name" value="GreA_GreB"/>
    <property type="match status" value="1"/>
</dbReference>
<dbReference type="InterPro" id="IPR001437">
    <property type="entry name" value="Tscrpt_elong_fac_GreA/B_C"/>
</dbReference>
<evidence type="ECO:0000313" key="2">
    <source>
        <dbReference type="EMBL" id="OKL38824.1"/>
    </source>
</evidence>
<dbReference type="RefSeq" id="WP_170866235.1">
    <property type="nucleotide sequence ID" value="NZ_LVWA01000012.1"/>
</dbReference>